<dbReference type="Proteomes" id="UP000295468">
    <property type="component" value="Unassembled WGS sequence"/>
</dbReference>
<feature type="domain" description="5'-Nucleotidase C-terminal" evidence="1">
    <location>
        <begin position="79"/>
        <end position="216"/>
    </location>
</feature>
<keyword evidence="3" id="KW-1185">Reference proteome</keyword>
<gene>
    <name evidence="2" type="ORF">CLV82_2341</name>
</gene>
<evidence type="ECO:0000313" key="2">
    <source>
        <dbReference type="EMBL" id="TDQ31632.1"/>
    </source>
</evidence>
<dbReference type="PANTHER" id="PTHR11575">
    <property type="entry name" value="5'-NUCLEOTIDASE-RELATED"/>
    <property type="match status" value="1"/>
</dbReference>
<dbReference type="EMBL" id="SNYI01000002">
    <property type="protein sequence ID" value="TDQ31632.1"/>
    <property type="molecule type" value="Genomic_DNA"/>
</dbReference>
<dbReference type="InterPro" id="IPR006179">
    <property type="entry name" value="5_nucleotidase/apyrase"/>
</dbReference>
<dbReference type="PROSITE" id="PS51257">
    <property type="entry name" value="PROKAR_LIPOPROTEIN"/>
    <property type="match status" value="1"/>
</dbReference>
<dbReference type="Gene3D" id="3.90.780.10">
    <property type="entry name" value="5'-Nucleotidase, C-terminal domain"/>
    <property type="match status" value="1"/>
</dbReference>
<protein>
    <submittedName>
        <fullName evidence="2">5'-nucleotidase-like protein</fullName>
    </submittedName>
</protein>
<dbReference type="GO" id="GO:0016787">
    <property type="term" value="F:hydrolase activity"/>
    <property type="evidence" value="ECO:0007669"/>
    <property type="project" value="InterPro"/>
</dbReference>
<comment type="caution">
    <text evidence="2">The sequence shown here is derived from an EMBL/GenBank/DDBJ whole genome shotgun (WGS) entry which is preliminary data.</text>
</comment>
<dbReference type="AlphaFoldDB" id="A0A4R6TM50"/>
<accession>A0A4R6TM50</accession>
<reference evidence="2 3" key="1">
    <citation type="submission" date="2019-03" db="EMBL/GenBank/DDBJ databases">
        <title>Genomic Encyclopedia of Archaeal and Bacterial Type Strains, Phase II (KMG-II): from individual species to whole genera.</title>
        <authorList>
            <person name="Goeker M."/>
        </authorList>
    </citation>
    <scope>NUCLEOTIDE SEQUENCE [LARGE SCALE GENOMIC DNA]</scope>
    <source>
        <strain evidence="2 3">DSM 18435</strain>
    </source>
</reference>
<organism evidence="2 3">
    <name type="scientific">Zeaxanthinibacter enoshimensis</name>
    <dbReference type="NCBI Taxonomy" id="392009"/>
    <lineage>
        <taxon>Bacteria</taxon>
        <taxon>Pseudomonadati</taxon>
        <taxon>Bacteroidota</taxon>
        <taxon>Flavobacteriia</taxon>
        <taxon>Flavobacteriales</taxon>
        <taxon>Flavobacteriaceae</taxon>
        <taxon>Zeaxanthinibacter</taxon>
    </lineage>
</organism>
<dbReference type="InterPro" id="IPR036907">
    <property type="entry name" value="5'-Nucleotdase_C_sf"/>
</dbReference>
<evidence type="ECO:0000313" key="3">
    <source>
        <dbReference type="Proteomes" id="UP000295468"/>
    </source>
</evidence>
<dbReference type="SUPFAM" id="SSF55816">
    <property type="entry name" value="5'-nucleotidase (syn. UDP-sugar hydrolase), C-terminal domain"/>
    <property type="match status" value="1"/>
</dbReference>
<dbReference type="OrthoDB" id="4762412at2"/>
<dbReference type="Pfam" id="PF02872">
    <property type="entry name" value="5_nucleotid_C"/>
    <property type="match status" value="1"/>
</dbReference>
<dbReference type="GO" id="GO:0009166">
    <property type="term" value="P:nucleotide catabolic process"/>
    <property type="evidence" value="ECO:0007669"/>
    <property type="project" value="InterPro"/>
</dbReference>
<proteinExistence type="predicted"/>
<sequence length="254" mass="28557">MSLKIKHFVIIITLLGVYSCRQQPQSIKAISGKQLLIHEELPASETVEAFVRPYREHLNSVLDSALAYAPHPITRTDGTLNSSEGNLLADIVMQEANPIVEARTGRKIDFVMLNHGGIRSLISQGEVTARTAYEVMPFENVIVILAMKGQAVRDLVDYLVSSGEPHPLSGMQVRIGRDRELKSFLIQGAPFDEDKTYYVATSDYLAKGGDYMDFFKSRDTLIDTGYYLRNAMIDHFKRVDTLRASVDDRFIQIN</sequence>
<dbReference type="PANTHER" id="PTHR11575:SF24">
    <property type="entry name" value="5'-NUCLEOTIDASE"/>
    <property type="match status" value="1"/>
</dbReference>
<evidence type="ECO:0000259" key="1">
    <source>
        <dbReference type="Pfam" id="PF02872"/>
    </source>
</evidence>
<dbReference type="InterPro" id="IPR008334">
    <property type="entry name" value="5'-Nucleotdase_C"/>
</dbReference>
<dbReference type="PRINTS" id="PR01607">
    <property type="entry name" value="APYRASEFAMLY"/>
</dbReference>
<name>A0A4R6TM50_9FLAO</name>